<dbReference type="GO" id="GO:0046872">
    <property type="term" value="F:metal ion binding"/>
    <property type="evidence" value="ECO:0007669"/>
    <property type="project" value="UniProtKB-KW"/>
</dbReference>
<dbReference type="Proteomes" id="UP000547510">
    <property type="component" value="Unassembled WGS sequence"/>
</dbReference>
<proteinExistence type="predicted"/>
<protein>
    <submittedName>
        <fullName evidence="3">Copper chaperone CopZ</fullName>
    </submittedName>
</protein>
<evidence type="ECO:0000256" key="1">
    <source>
        <dbReference type="ARBA" id="ARBA00022723"/>
    </source>
</evidence>
<gene>
    <name evidence="3" type="ORF">FHS29_006724</name>
</gene>
<reference evidence="3 4" key="1">
    <citation type="submission" date="2020-08" db="EMBL/GenBank/DDBJ databases">
        <title>Genomic Encyclopedia of Type Strains, Phase III (KMG-III): the genomes of soil and plant-associated and newly described type strains.</title>
        <authorList>
            <person name="Whitman W."/>
        </authorList>
    </citation>
    <scope>NUCLEOTIDE SEQUENCE [LARGE SCALE GENOMIC DNA]</scope>
    <source>
        <strain evidence="3 4">CECT 8640</strain>
    </source>
</reference>
<comment type="caution">
    <text evidence="3">The sequence shown here is derived from an EMBL/GenBank/DDBJ whole genome shotgun (WGS) entry which is preliminary data.</text>
</comment>
<dbReference type="PROSITE" id="PS50846">
    <property type="entry name" value="HMA_2"/>
    <property type="match status" value="1"/>
</dbReference>
<dbReference type="EMBL" id="JACHJN010000014">
    <property type="protein sequence ID" value="MBB5960101.1"/>
    <property type="molecule type" value="Genomic_DNA"/>
</dbReference>
<dbReference type="InterPro" id="IPR006121">
    <property type="entry name" value="HMA_dom"/>
</dbReference>
<feature type="domain" description="HMA" evidence="2">
    <location>
        <begin position="17"/>
        <end position="80"/>
    </location>
</feature>
<dbReference type="InterPro" id="IPR017969">
    <property type="entry name" value="Heavy-metal-associated_CS"/>
</dbReference>
<dbReference type="PROSITE" id="PS01047">
    <property type="entry name" value="HMA_1"/>
    <property type="match status" value="1"/>
</dbReference>
<sequence>MCSCSADTGPATGKSLAGRDFLVAGMTCGSCAAKVTTAVREVPGVTDVEIDLATGRLTVAGTAGDTDITAAVTGAGYSTSPA</sequence>
<dbReference type="InterPro" id="IPR036163">
    <property type="entry name" value="HMA_dom_sf"/>
</dbReference>
<organism evidence="3 4">
    <name type="scientific">Saccharothrix tamanrassetensis</name>
    <dbReference type="NCBI Taxonomy" id="1051531"/>
    <lineage>
        <taxon>Bacteria</taxon>
        <taxon>Bacillati</taxon>
        <taxon>Actinomycetota</taxon>
        <taxon>Actinomycetes</taxon>
        <taxon>Pseudonocardiales</taxon>
        <taxon>Pseudonocardiaceae</taxon>
        <taxon>Saccharothrix</taxon>
    </lineage>
</organism>
<evidence type="ECO:0000259" key="2">
    <source>
        <dbReference type="PROSITE" id="PS50846"/>
    </source>
</evidence>
<accession>A0A841CQV0</accession>
<dbReference type="AlphaFoldDB" id="A0A841CQV0"/>
<keyword evidence="1" id="KW-0479">Metal-binding</keyword>
<evidence type="ECO:0000313" key="4">
    <source>
        <dbReference type="Proteomes" id="UP000547510"/>
    </source>
</evidence>
<evidence type="ECO:0000313" key="3">
    <source>
        <dbReference type="EMBL" id="MBB5960101.1"/>
    </source>
</evidence>
<dbReference type="Gene3D" id="3.30.70.100">
    <property type="match status" value="1"/>
</dbReference>
<name>A0A841CQV0_9PSEU</name>
<dbReference type="Pfam" id="PF00403">
    <property type="entry name" value="HMA"/>
    <property type="match status" value="1"/>
</dbReference>
<keyword evidence="4" id="KW-1185">Reference proteome</keyword>
<dbReference type="SUPFAM" id="SSF55008">
    <property type="entry name" value="HMA, heavy metal-associated domain"/>
    <property type="match status" value="1"/>
</dbReference>
<dbReference type="RefSeq" id="WP_246441121.1">
    <property type="nucleotide sequence ID" value="NZ_JACHJN010000014.1"/>
</dbReference>
<dbReference type="CDD" id="cd00371">
    <property type="entry name" value="HMA"/>
    <property type="match status" value="1"/>
</dbReference>